<dbReference type="Gene3D" id="3.40.980.10">
    <property type="entry name" value="MoaB/Mog-like domain"/>
    <property type="match status" value="1"/>
</dbReference>
<dbReference type="Pfam" id="PF00994">
    <property type="entry name" value="MoCF_biosynth"/>
    <property type="match status" value="1"/>
</dbReference>
<dbReference type="GO" id="GO:0006777">
    <property type="term" value="P:Mo-molybdopterin cofactor biosynthetic process"/>
    <property type="evidence" value="ECO:0007669"/>
    <property type="project" value="TreeGrafter"/>
</dbReference>
<evidence type="ECO:0000313" key="2">
    <source>
        <dbReference type="EMBL" id="MPM87240.1"/>
    </source>
</evidence>
<dbReference type="EMBL" id="VSSQ01035103">
    <property type="protein sequence ID" value="MPM87240.1"/>
    <property type="molecule type" value="Genomic_DNA"/>
</dbReference>
<dbReference type="AlphaFoldDB" id="A0A645DCM9"/>
<dbReference type="InterPro" id="IPR038987">
    <property type="entry name" value="MoeA-like"/>
</dbReference>
<dbReference type="SMART" id="SM00852">
    <property type="entry name" value="MoCF_biosynth"/>
    <property type="match status" value="1"/>
</dbReference>
<dbReference type="SUPFAM" id="SSF53218">
    <property type="entry name" value="Molybdenum cofactor biosynthesis proteins"/>
    <property type="match status" value="1"/>
</dbReference>
<dbReference type="CDD" id="cd03522">
    <property type="entry name" value="MoeA_like"/>
    <property type="match status" value="1"/>
</dbReference>
<protein>
    <recommendedName>
        <fullName evidence="1">MoaB/Mog domain-containing protein</fullName>
    </recommendedName>
</protein>
<proteinExistence type="predicted"/>
<accession>A0A645DCM9</accession>
<dbReference type="PANTHER" id="PTHR10192">
    <property type="entry name" value="MOLYBDOPTERIN BIOSYNTHESIS PROTEIN"/>
    <property type="match status" value="1"/>
</dbReference>
<dbReference type="InterPro" id="IPR036425">
    <property type="entry name" value="MoaB/Mog-like_dom_sf"/>
</dbReference>
<reference evidence="2" key="1">
    <citation type="submission" date="2019-08" db="EMBL/GenBank/DDBJ databases">
        <authorList>
            <person name="Kucharzyk K."/>
            <person name="Murdoch R.W."/>
            <person name="Higgins S."/>
            <person name="Loffler F."/>
        </authorList>
    </citation>
    <scope>NUCLEOTIDE SEQUENCE</scope>
</reference>
<name>A0A645DCM9_9ZZZZ</name>
<gene>
    <name evidence="2" type="ORF">SDC9_134335</name>
</gene>
<dbReference type="GO" id="GO:0005829">
    <property type="term" value="C:cytosol"/>
    <property type="evidence" value="ECO:0007669"/>
    <property type="project" value="TreeGrafter"/>
</dbReference>
<evidence type="ECO:0000259" key="1">
    <source>
        <dbReference type="SMART" id="SM00852"/>
    </source>
</evidence>
<dbReference type="PANTHER" id="PTHR10192:SF28">
    <property type="entry name" value="MOLYBDOPTERIN MOLYBDENUMTRANSFERASE"/>
    <property type="match status" value="1"/>
</dbReference>
<comment type="caution">
    <text evidence="2">The sequence shown here is derived from an EMBL/GenBank/DDBJ whole genome shotgun (WGS) entry which is preliminary data.</text>
</comment>
<organism evidence="2">
    <name type="scientific">bioreactor metagenome</name>
    <dbReference type="NCBI Taxonomy" id="1076179"/>
    <lineage>
        <taxon>unclassified sequences</taxon>
        <taxon>metagenomes</taxon>
        <taxon>ecological metagenomes</taxon>
    </lineage>
</organism>
<dbReference type="InterPro" id="IPR001453">
    <property type="entry name" value="MoaB/Mog_dom"/>
</dbReference>
<sequence length="342" mass="37530">MELIKVEEAVGMVIGHDLTKIVPGEFKGVAFKKGHIITESDIEELKNIGKNHIYVLNLSKGLLHEDECALKIGQAVVNGSSGIYFDEPSEGKVNIRAEKKGILKINLQALEEINDIDSIILSTLHNNTQVEKGDIVAGTKIIPLAIEEKYIKIIQDICASTENVISVKSFKNLTVGIIITGTEVYEGRIKDKFESVIKNKLNKFPCHILETVFVPDDINKITEAINSFIIKGTDVIITSGGMSVDPDDVTPTAIKYCSTEVISYGSPVLPGAMFMLAYSNNTAIMGLPACGMFNKTTVFDLILPRVMARDKISRREINKLAHGGLCLKCDQCKYPICPFGKQ</sequence>
<feature type="domain" description="MoaB/Mog" evidence="1">
    <location>
        <begin position="176"/>
        <end position="308"/>
    </location>
</feature>
<dbReference type="GO" id="GO:0061599">
    <property type="term" value="F:molybdopterin molybdotransferase activity"/>
    <property type="evidence" value="ECO:0007669"/>
    <property type="project" value="TreeGrafter"/>
</dbReference>